<evidence type="ECO:0000313" key="3">
    <source>
        <dbReference type="Proteomes" id="UP000422989"/>
    </source>
</evidence>
<evidence type="ECO:0000259" key="1">
    <source>
        <dbReference type="PROSITE" id="PS50995"/>
    </source>
</evidence>
<keyword evidence="3" id="KW-1185">Reference proteome</keyword>
<dbReference type="InterPro" id="IPR036390">
    <property type="entry name" value="WH_DNA-bd_sf"/>
</dbReference>
<dbReference type="SUPFAM" id="SSF46785">
    <property type="entry name" value="Winged helix' DNA-binding domain"/>
    <property type="match status" value="1"/>
</dbReference>
<organism evidence="2 3">
    <name type="scientific">Microbacterium oryzae</name>
    <dbReference type="NCBI Taxonomy" id="743009"/>
    <lineage>
        <taxon>Bacteria</taxon>
        <taxon>Bacillati</taxon>
        <taxon>Actinomycetota</taxon>
        <taxon>Actinomycetes</taxon>
        <taxon>Micrococcales</taxon>
        <taxon>Microbacteriaceae</taxon>
        <taxon>Microbacterium</taxon>
    </lineage>
</organism>
<evidence type="ECO:0000313" key="2">
    <source>
        <dbReference type="EMBL" id="QGU28867.1"/>
    </source>
</evidence>
<dbReference type="InterPro" id="IPR036388">
    <property type="entry name" value="WH-like_DNA-bd_sf"/>
</dbReference>
<dbReference type="EMBL" id="CP032550">
    <property type="protein sequence ID" value="QGU28867.1"/>
    <property type="molecule type" value="Genomic_DNA"/>
</dbReference>
<dbReference type="Pfam" id="PF12802">
    <property type="entry name" value="MarR_2"/>
    <property type="match status" value="1"/>
</dbReference>
<dbReference type="InterPro" id="IPR039422">
    <property type="entry name" value="MarR/SlyA-like"/>
</dbReference>
<dbReference type="PANTHER" id="PTHR33164">
    <property type="entry name" value="TRANSCRIPTIONAL REGULATOR, MARR FAMILY"/>
    <property type="match status" value="1"/>
</dbReference>
<protein>
    <submittedName>
        <fullName evidence="2">MarR family transcriptional regulator</fullName>
    </submittedName>
</protein>
<dbReference type="OrthoDB" id="162531at2"/>
<dbReference type="GO" id="GO:0003700">
    <property type="term" value="F:DNA-binding transcription factor activity"/>
    <property type="evidence" value="ECO:0007669"/>
    <property type="project" value="InterPro"/>
</dbReference>
<dbReference type="SMART" id="SM00347">
    <property type="entry name" value="HTH_MARR"/>
    <property type="match status" value="1"/>
</dbReference>
<gene>
    <name evidence="2" type="ORF">D7D94_07840</name>
</gene>
<accession>A0A6I6E7U9</accession>
<dbReference type="Proteomes" id="UP000422989">
    <property type="component" value="Chromosome"/>
</dbReference>
<dbReference type="GO" id="GO:0006950">
    <property type="term" value="P:response to stress"/>
    <property type="evidence" value="ECO:0007669"/>
    <property type="project" value="TreeGrafter"/>
</dbReference>
<dbReference type="InterPro" id="IPR000835">
    <property type="entry name" value="HTH_MarR-typ"/>
</dbReference>
<sequence length="174" mass="18990">MSTEPTASGYWYPDTDGGATTVDVLNLLRRYRAAETAMRARTRASMRMNETDLLALRHLLREQRAGRVVRAVDLARTLDISTASVTALIDRLERDGHAKREAHPTDRRAGIVVPTASSDAEVRETLGPMHQRMLALVDSMDEQERGVVARFLSGMADAVGEAAASDADAEPDAD</sequence>
<dbReference type="PANTHER" id="PTHR33164:SF99">
    <property type="entry name" value="MARR FAMILY REGULATORY PROTEIN"/>
    <property type="match status" value="1"/>
</dbReference>
<reference evidence="2 3" key="1">
    <citation type="submission" date="2018-09" db="EMBL/GenBank/DDBJ databases">
        <title>Whole genome sequencing of Microbacterium oryzae strain MB-10T.</title>
        <authorList>
            <person name="Das S.K."/>
        </authorList>
    </citation>
    <scope>NUCLEOTIDE SEQUENCE [LARGE SCALE GENOMIC DNA]</scope>
    <source>
        <strain evidence="2 3">MB-10</strain>
    </source>
</reference>
<feature type="domain" description="HTH marR-type" evidence="1">
    <location>
        <begin position="21"/>
        <end position="157"/>
    </location>
</feature>
<dbReference type="PROSITE" id="PS50995">
    <property type="entry name" value="HTH_MARR_2"/>
    <property type="match status" value="1"/>
</dbReference>
<name>A0A6I6E7U9_9MICO</name>
<proteinExistence type="predicted"/>
<dbReference type="Gene3D" id="1.10.10.10">
    <property type="entry name" value="Winged helix-like DNA-binding domain superfamily/Winged helix DNA-binding domain"/>
    <property type="match status" value="1"/>
</dbReference>
<dbReference type="KEGG" id="moj:D7D94_07840"/>
<dbReference type="AlphaFoldDB" id="A0A6I6E7U9"/>
<dbReference type="RefSeq" id="WP_156242084.1">
    <property type="nucleotide sequence ID" value="NZ_BAAAZL010000004.1"/>
</dbReference>